<dbReference type="AlphaFoldDB" id="A0AAE1MMC3"/>
<proteinExistence type="predicted"/>
<organism evidence="3 4">
    <name type="scientific">Acacia crassicarpa</name>
    <name type="common">northern wattle</name>
    <dbReference type="NCBI Taxonomy" id="499986"/>
    <lineage>
        <taxon>Eukaryota</taxon>
        <taxon>Viridiplantae</taxon>
        <taxon>Streptophyta</taxon>
        <taxon>Embryophyta</taxon>
        <taxon>Tracheophyta</taxon>
        <taxon>Spermatophyta</taxon>
        <taxon>Magnoliopsida</taxon>
        <taxon>eudicotyledons</taxon>
        <taxon>Gunneridae</taxon>
        <taxon>Pentapetalae</taxon>
        <taxon>rosids</taxon>
        <taxon>fabids</taxon>
        <taxon>Fabales</taxon>
        <taxon>Fabaceae</taxon>
        <taxon>Caesalpinioideae</taxon>
        <taxon>mimosoid clade</taxon>
        <taxon>Acacieae</taxon>
        <taxon>Acacia</taxon>
    </lineage>
</organism>
<keyword evidence="1" id="KW-0677">Repeat</keyword>
<evidence type="ECO:0000256" key="1">
    <source>
        <dbReference type="ARBA" id="ARBA00022737"/>
    </source>
</evidence>
<comment type="caution">
    <text evidence="3">The sequence shown here is derived from an EMBL/GenBank/DDBJ whole genome shotgun (WGS) entry which is preliminary data.</text>
</comment>
<accession>A0AAE1MMC3</accession>
<dbReference type="Pfam" id="PF23282">
    <property type="entry name" value="WHD_ROQ1"/>
    <property type="match status" value="1"/>
</dbReference>
<keyword evidence="4" id="KW-1185">Reference proteome</keyword>
<dbReference type="PANTHER" id="PTHR11017">
    <property type="entry name" value="LEUCINE-RICH REPEAT-CONTAINING PROTEIN"/>
    <property type="match status" value="1"/>
</dbReference>
<dbReference type="GO" id="GO:0006952">
    <property type="term" value="P:defense response"/>
    <property type="evidence" value="ECO:0007669"/>
    <property type="project" value="InterPro"/>
</dbReference>
<feature type="domain" description="Disease resistance protein Roq1-like winged-helix" evidence="2">
    <location>
        <begin position="3"/>
        <end position="48"/>
    </location>
</feature>
<dbReference type="EMBL" id="JAWXYG010000005">
    <property type="protein sequence ID" value="KAK4270789.1"/>
    <property type="molecule type" value="Genomic_DNA"/>
</dbReference>
<sequence length="89" mass="9940">MSLLDANNLFPACGIKGLLDKALVSISNDNIIQMHDLIQEMGWEIVRQECKENPGKRSRLKDFEEVYDVLKNNKGTDAIKGIAFGASLF</sequence>
<reference evidence="3" key="1">
    <citation type="submission" date="2023-10" db="EMBL/GenBank/DDBJ databases">
        <title>Chromosome-level genome of the transformable northern wattle, Acacia crassicarpa.</title>
        <authorList>
            <person name="Massaro I."/>
            <person name="Sinha N.R."/>
            <person name="Poethig S."/>
            <person name="Leichty A.R."/>
        </authorList>
    </citation>
    <scope>NUCLEOTIDE SEQUENCE</scope>
    <source>
        <strain evidence="3">Acra3RX</strain>
        <tissue evidence="3">Leaf</tissue>
    </source>
</reference>
<dbReference type="InterPro" id="IPR058192">
    <property type="entry name" value="WHD_ROQ1-like"/>
</dbReference>
<evidence type="ECO:0000313" key="3">
    <source>
        <dbReference type="EMBL" id="KAK4270789.1"/>
    </source>
</evidence>
<dbReference type="PANTHER" id="PTHR11017:SF479">
    <property type="entry name" value="DISEASE RESISTANCE PROTEIN (TIR-NBS-LRR CLASS) FAMILY"/>
    <property type="match status" value="1"/>
</dbReference>
<name>A0AAE1MMC3_9FABA</name>
<dbReference type="InterPro" id="IPR044974">
    <property type="entry name" value="Disease_R_plants"/>
</dbReference>
<evidence type="ECO:0000313" key="4">
    <source>
        <dbReference type="Proteomes" id="UP001293593"/>
    </source>
</evidence>
<protein>
    <recommendedName>
        <fullName evidence="2">Disease resistance protein Roq1-like winged-helix domain-containing protein</fullName>
    </recommendedName>
</protein>
<dbReference type="Proteomes" id="UP001293593">
    <property type="component" value="Unassembled WGS sequence"/>
</dbReference>
<evidence type="ECO:0000259" key="2">
    <source>
        <dbReference type="Pfam" id="PF23282"/>
    </source>
</evidence>
<gene>
    <name evidence="3" type="ORF">QN277_019559</name>
</gene>